<comment type="similarity">
    <text evidence="9">Belongs to the tRNA nucleotidyltransferase/poly(A) polymerase family.</text>
</comment>
<evidence type="ECO:0000259" key="10">
    <source>
        <dbReference type="Pfam" id="PF01743"/>
    </source>
</evidence>
<dbReference type="Proteomes" id="UP000198817">
    <property type="component" value="Unassembled WGS sequence"/>
</dbReference>
<dbReference type="GO" id="GO:0016779">
    <property type="term" value="F:nucleotidyltransferase activity"/>
    <property type="evidence" value="ECO:0007669"/>
    <property type="project" value="UniProtKB-KW"/>
</dbReference>
<dbReference type="InterPro" id="IPR002646">
    <property type="entry name" value="PolA_pol_head_dom"/>
</dbReference>
<dbReference type="InterPro" id="IPR032810">
    <property type="entry name" value="CCA-adding_enz_C"/>
</dbReference>
<dbReference type="Gene3D" id="1.10.246.80">
    <property type="match status" value="1"/>
</dbReference>
<dbReference type="InterPro" id="IPR050264">
    <property type="entry name" value="Bact_CCA-adding_enz_type3_sf"/>
</dbReference>
<dbReference type="EMBL" id="FPBT01000003">
    <property type="protein sequence ID" value="SFU38911.1"/>
    <property type="molecule type" value="Genomic_DNA"/>
</dbReference>
<dbReference type="AlphaFoldDB" id="A0A1I7FRZ0"/>
<evidence type="ECO:0000259" key="11">
    <source>
        <dbReference type="Pfam" id="PF12627"/>
    </source>
</evidence>
<keyword evidence="4" id="KW-0548">Nucleotidyltransferase</keyword>
<organism evidence="13 14">
    <name type="scientific">Eubacterium pyruvativorans</name>
    <dbReference type="NCBI Taxonomy" id="155865"/>
    <lineage>
        <taxon>Bacteria</taxon>
        <taxon>Bacillati</taxon>
        <taxon>Bacillota</taxon>
        <taxon>Clostridia</taxon>
        <taxon>Eubacteriales</taxon>
        <taxon>Eubacteriaceae</taxon>
        <taxon>Eubacterium</taxon>
    </lineage>
</organism>
<dbReference type="Pfam" id="PF13735">
    <property type="entry name" value="tRNA_NucTran2_2"/>
    <property type="match status" value="1"/>
</dbReference>
<accession>A0A1I7FRZ0</accession>
<evidence type="ECO:0000256" key="9">
    <source>
        <dbReference type="RuleBase" id="RU003953"/>
    </source>
</evidence>
<dbReference type="Pfam" id="PF12627">
    <property type="entry name" value="PolyA_pol_RNAbd"/>
    <property type="match status" value="1"/>
</dbReference>
<dbReference type="SUPFAM" id="SSF81891">
    <property type="entry name" value="Poly A polymerase C-terminal region-like"/>
    <property type="match status" value="1"/>
</dbReference>
<dbReference type="Pfam" id="PF01743">
    <property type="entry name" value="PolyA_pol"/>
    <property type="match status" value="1"/>
</dbReference>
<dbReference type="STRING" id="155865.SAMN05216515_103107"/>
<sequence length="419" mass="46851">MVPFRDHIAMNMPEYVRRALAMLEDAGFEAFAVGGCVRDSILGRTPHDWDICTAALPEETGAVFADYRTIDTGMKHGTCTVLMDGEPLEITTYRIDGNYSDGRHPDRVWFSRDLREDLARRDFTVNAMAVDRQGRLVDPFGGRADLAAQLIRAVGKPEDRFREDALRIIRALRFAAVLGFRIEEETADAVRSMAALCRGTSRERIFIELTKLLMGDSAAAVLTEYRGSMCSCLGMEIAEPERLGLLRRAPRDLPLRCGIFFGPGAGRVRNGLKELKADNELIRAAEKAAELSEDPAIRGVLENDAARMRLLRDHGPEDLCRGIRLRGVLSESQSEIDDYIDSNRVSADDWENGCRAVERILERKDACWNRSQLAVNGGDILRTGVPRGPEVGRILDGLLEDVISGRVPNDRERLLRRIR</sequence>
<keyword evidence="14" id="KW-1185">Reference proteome</keyword>
<reference evidence="13 14" key="1">
    <citation type="submission" date="2016-10" db="EMBL/GenBank/DDBJ databases">
        <authorList>
            <person name="de Groot N.N."/>
        </authorList>
    </citation>
    <scope>NUCLEOTIDE SEQUENCE [LARGE SCALE GENOMIC DNA]</scope>
    <source>
        <strain evidence="13 14">KHGC13</strain>
    </source>
</reference>
<keyword evidence="2 9" id="KW-0808">Transferase</keyword>
<proteinExistence type="inferred from homology"/>
<keyword evidence="6" id="KW-0547">Nucleotide-binding</keyword>
<dbReference type="Gene3D" id="3.30.460.10">
    <property type="entry name" value="Beta Polymerase, domain 2"/>
    <property type="match status" value="1"/>
</dbReference>
<evidence type="ECO:0000256" key="5">
    <source>
        <dbReference type="ARBA" id="ARBA00022723"/>
    </source>
</evidence>
<dbReference type="PANTHER" id="PTHR46173">
    <property type="entry name" value="CCA TRNA NUCLEOTIDYLTRANSFERASE 1, MITOCHONDRIAL"/>
    <property type="match status" value="1"/>
</dbReference>
<keyword evidence="3" id="KW-0819">tRNA processing</keyword>
<dbReference type="InterPro" id="IPR043519">
    <property type="entry name" value="NT_sf"/>
</dbReference>
<evidence type="ECO:0000256" key="6">
    <source>
        <dbReference type="ARBA" id="ARBA00022741"/>
    </source>
</evidence>
<dbReference type="Gene3D" id="1.10.3090.10">
    <property type="entry name" value="cca-adding enzyme, domain 2"/>
    <property type="match status" value="1"/>
</dbReference>
<feature type="domain" description="CCA-adding enzyme C-terminal" evidence="12">
    <location>
        <begin position="268"/>
        <end position="416"/>
    </location>
</feature>
<dbReference type="OrthoDB" id="9805698at2"/>
<feature type="domain" description="tRNA nucleotidyltransferase/poly(A) polymerase RNA and SrmB- binding" evidence="11">
    <location>
        <begin position="179"/>
        <end position="223"/>
    </location>
</feature>
<comment type="cofactor">
    <cofactor evidence="1">
        <name>Mg(2+)</name>
        <dbReference type="ChEBI" id="CHEBI:18420"/>
    </cofactor>
</comment>
<evidence type="ECO:0000256" key="3">
    <source>
        <dbReference type="ARBA" id="ARBA00022694"/>
    </source>
</evidence>
<evidence type="ECO:0000313" key="14">
    <source>
        <dbReference type="Proteomes" id="UP000198817"/>
    </source>
</evidence>
<protein>
    <submittedName>
        <fullName evidence="13">tRNA nucleotidyltransferase (CCA-adding enzyme)</fullName>
    </submittedName>
</protein>
<dbReference type="GO" id="GO:0046872">
    <property type="term" value="F:metal ion binding"/>
    <property type="evidence" value="ECO:0007669"/>
    <property type="project" value="UniProtKB-KW"/>
</dbReference>
<dbReference type="CDD" id="cd05398">
    <property type="entry name" value="NT_ClassII-CCAase"/>
    <property type="match status" value="1"/>
</dbReference>
<dbReference type="SUPFAM" id="SSF81301">
    <property type="entry name" value="Nucleotidyltransferase"/>
    <property type="match status" value="1"/>
</dbReference>
<dbReference type="GO" id="GO:0000166">
    <property type="term" value="F:nucleotide binding"/>
    <property type="evidence" value="ECO:0007669"/>
    <property type="project" value="UniProtKB-KW"/>
</dbReference>
<name>A0A1I7FRZ0_9FIRM</name>
<dbReference type="RefSeq" id="WP_090470131.1">
    <property type="nucleotide sequence ID" value="NZ_FOWF01000003.1"/>
</dbReference>
<evidence type="ECO:0000256" key="1">
    <source>
        <dbReference type="ARBA" id="ARBA00001946"/>
    </source>
</evidence>
<evidence type="ECO:0000259" key="12">
    <source>
        <dbReference type="Pfam" id="PF13735"/>
    </source>
</evidence>
<evidence type="ECO:0000313" key="13">
    <source>
        <dbReference type="EMBL" id="SFU38911.1"/>
    </source>
</evidence>
<gene>
    <name evidence="13" type="ORF">SAMN05216508_103107</name>
</gene>
<dbReference type="GO" id="GO:0008033">
    <property type="term" value="P:tRNA processing"/>
    <property type="evidence" value="ECO:0007669"/>
    <property type="project" value="UniProtKB-KW"/>
</dbReference>
<keyword evidence="8 9" id="KW-0694">RNA-binding</keyword>
<dbReference type="InterPro" id="IPR032828">
    <property type="entry name" value="PolyA_RNA-bd"/>
</dbReference>
<evidence type="ECO:0000256" key="8">
    <source>
        <dbReference type="ARBA" id="ARBA00022884"/>
    </source>
</evidence>
<dbReference type="GO" id="GO:0000049">
    <property type="term" value="F:tRNA binding"/>
    <property type="evidence" value="ECO:0007669"/>
    <property type="project" value="TreeGrafter"/>
</dbReference>
<feature type="domain" description="Poly A polymerase head" evidence="10">
    <location>
        <begin position="31"/>
        <end position="152"/>
    </location>
</feature>
<evidence type="ECO:0000256" key="4">
    <source>
        <dbReference type="ARBA" id="ARBA00022695"/>
    </source>
</evidence>
<keyword evidence="7" id="KW-0460">Magnesium</keyword>
<evidence type="ECO:0000256" key="2">
    <source>
        <dbReference type="ARBA" id="ARBA00022679"/>
    </source>
</evidence>
<dbReference type="PANTHER" id="PTHR46173:SF1">
    <property type="entry name" value="CCA TRNA NUCLEOTIDYLTRANSFERASE 1, MITOCHONDRIAL"/>
    <property type="match status" value="1"/>
</dbReference>
<keyword evidence="5" id="KW-0479">Metal-binding</keyword>
<evidence type="ECO:0000256" key="7">
    <source>
        <dbReference type="ARBA" id="ARBA00022842"/>
    </source>
</evidence>